<dbReference type="PATRIC" id="fig|1216932.3.peg.1485"/>
<comment type="similarity">
    <text evidence="2 6">Belongs to the pseudouridine synthase RluA family.</text>
</comment>
<protein>
    <recommendedName>
        <fullName evidence="6">Pseudouridine synthase</fullName>
        <ecNumber evidence="6">5.4.99.-</ecNumber>
    </recommendedName>
</protein>
<dbReference type="eggNOG" id="COG0564">
    <property type="taxonomic scope" value="Bacteria"/>
</dbReference>
<dbReference type="InterPro" id="IPR006225">
    <property type="entry name" value="PsdUridine_synth_RluC/D"/>
</dbReference>
<dbReference type="OrthoDB" id="9807829at2"/>
<keyword evidence="9" id="KW-1185">Reference proteome</keyword>
<proteinExistence type="inferred from homology"/>
<dbReference type="CDD" id="cd00165">
    <property type="entry name" value="S4"/>
    <property type="match status" value="1"/>
</dbReference>
<dbReference type="InterPro" id="IPR002942">
    <property type="entry name" value="S4_RNA-bd"/>
</dbReference>
<dbReference type="InterPro" id="IPR020103">
    <property type="entry name" value="PsdUridine_synth_cat_dom_sf"/>
</dbReference>
<evidence type="ECO:0000256" key="5">
    <source>
        <dbReference type="PROSITE-ProRule" id="PRU00182"/>
    </source>
</evidence>
<dbReference type="AlphaFoldDB" id="W6RVE1"/>
<comment type="function">
    <text evidence="6">Responsible for synthesis of pseudouridine from uracil.</text>
</comment>
<evidence type="ECO:0000256" key="6">
    <source>
        <dbReference type="RuleBase" id="RU362028"/>
    </source>
</evidence>
<dbReference type="EC" id="5.4.99.-" evidence="6"/>
<dbReference type="PROSITE" id="PS50889">
    <property type="entry name" value="S4"/>
    <property type="match status" value="1"/>
</dbReference>
<dbReference type="SUPFAM" id="SSF55174">
    <property type="entry name" value="Alpha-L RNA-binding motif"/>
    <property type="match status" value="1"/>
</dbReference>
<dbReference type="InterPro" id="IPR006145">
    <property type="entry name" value="PsdUridine_synth_RsuA/RluA"/>
</dbReference>
<dbReference type="Proteomes" id="UP000019426">
    <property type="component" value="Chromosome M2/40_rep1"/>
</dbReference>
<keyword evidence="5" id="KW-0694">RNA-binding</keyword>
<dbReference type="GO" id="GO:0000455">
    <property type="term" value="P:enzyme-directed rRNA pseudouridine synthesis"/>
    <property type="evidence" value="ECO:0007669"/>
    <property type="project" value="TreeGrafter"/>
</dbReference>
<dbReference type="NCBIfam" id="TIGR00005">
    <property type="entry name" value="rluA_subfam"/>
    <property type="match status" value="1"/>
</dbReference>
<dbReference type="Gene3D" id="3.30.2350.10">
    <property type="entry name" value="Pseudouridine synthase"/>
    <property type="match status" value="1"/>
</dbReference>
<evidence type="ECO:0000259" key="7">
    <source>
        <dbReference type="SMART" id="SM00363"/>
    </source>
</evidence>
<accession>W6RVE1</accession>
<dbReference type="Pfam" id="PF00849">
    <property type="entry name" value="PseudoU_synth_2"/>
    <property type="match status" value="1"/>
</dbReference>
<dbReference type="EMBL" id="HG917868">
    <property type="protein sequence ID" value="CDM68651.1"/>
    <property type="molecule type" value="Genomic_DNA"/>
</dbReference>
<dbReference type="InterPro" id="IPR036986">
    <property type="entry name" value="S4_RNA-bd_sf"/>
</dbReference>
<evidence type="ECO:0000313" key="8">
    <source>
        <dbReference type="EMBL" id="CDM68651.1"/>
    </source>
</evidence>
<dbReference type="GO" id="GO:0003723">
    <property type="term" value="F:RNA binding"/>
    <property type="evidence" value="ECO:0007669"/>
    <property type="project" value="UniProtKB-KW"/>
</dbReference>
<organism evidence="8 9">
    <name type="scientific">Clostridium bornimense</name>
    <dbReference type="NCBI Taxonomy" id="1216932"/>
    <lineage>
        <taxon>Bacteria</taxon>
        <taxon>Bacillati</taxon>
        <taxon>Bacillota</taxon>
        <taxon>Clostridia</taxon>
        <taxon>Eubacteriales</taxon>
        <taxon>Clostridiaceae</taxon>
        <taxon>Clostridium</taxon>
    </lineage>
</organism>
<dbReference type="PANTHER" id="PTHR21600">
    <property type="entry name" value="MITOCHONDRIAL RNA PSEUDOURIDINE SYNTHASE"/>
    <property type="match status" value="1"/>
</dbReference>
<dbReference type="CDD" id="cd02869">
    <property type="entry name" value="PseudoU_synth_RluA_like"/>
    <property type="match status" value="1"/>
</dbReference>
<keyword evidence="3 6" id="KW-0413">Isomerase</keyword>
<dbReference type="SMART" id="SM00363">
    <property type="entry name" value="S4"/>
    <property type="match status" value="1"/>
</dbReference>
<evidence type="ECO:0000256" key="3">
    <source>
        <dbReference type="ARBA" id="ARBA00023235"/>
    </source>
</evidence>
<reference evidence="8 9" key="1">
    <citation type="submission" date="2013-11" db="EMBL/GenBank/DDBJ databases">
        <title>Complete genome sequence of Clostridum sp. M2/40.</title>
        <authorList>
            <person name="Wibberg D."/>
            <person name="Puehler A."/>
            <person name="Schlueter A."/>
        </authorList>
    </citation>
    <scope>NUCLEOTIDE SEQUENCE [LARGE SCALE GENOMIC DNA]</scope>
    <source>
        <strain evidence="9">M2/40</strain>
    </source>
</reference>
<feature type="domain" description="RNA-binding S4" evidence="7">
    <location>
        <begin position="16"/>
        <end position="74"/>
    </location>
</feature>
<dbReference type="PANTHER" id="PTHR21600:SF44">
    <property type="entry name" value="RIBOSOMAL LARGE SUBUNIT PSEUDOURIDINE SYNTHASE D"/>
    <property type="match status" value="1"/>
</dbReference>
<dbReference type="HOGENOM" id="CLU_016902_8_2_9"/>
<comment type="catalytic activity">
    <reaction evidence="1 6">
        <text>a uridine in RNA = a pseudouridine in RNA</text>
        <dbReference type="Rhea" id="RHEA:48348"/>
        <dbReference type="Rhea" id="RHEA-COMP:12068"/>
        <dbReference type="Rhea" id="RHEA-COMP:12069"/>
        <dbReference type="ChEBI" id="CHEBI:65314"/>
        <dbReference type="ChEBI" id="CHEBI:65315"/>
    </reaction>
</comment>
<gene>
    <name evidence="8" type="ORF">CM240_1492</name>
</gene>
<dbReference type="STRING" id="1216932.CM240_1492"/>
<dbReference type="Gene3D" id="3.10.290.10">
    <property type="entry name" value="RNA-binding S4 domain"/>
    <property type="match status" value="1"/>
</dbReference>
<dbReference type="FunFam" id="3.30.2350.10:FF:000005">
    <property type="entry name" value="Pseudouridine synthase"/>
    <property type="match status" value="1"/>
</dbReference>
<dbReference type="RefSeq" id="WP_044037893.1">
    <property type="nucleotide sequence ID" value="NZ_HG917868.1"/>
</dbReference>
<evidence type="ECO:0000256" key="2">
    <source>
        <dbReference type="ARBA" id="ARBA00010876"/>
    </source>
</evidence>
<dbReference type="GO" id="GO:0120159">
    <property type="term" value="F:rRNA pseudouridine synthase activity"/>
    <property type="evidence" value="ECO:0007669"/>
    <property type="project" value="UniProtKB-ARBA"/>
</dbReference>
<evidence type="ECO:0000256" key="4">
    <source>
        <dbReference type="PIRSR" id="PIRSR606225-1"/>
    </source>
</evidence>
<evidence type="ECO:0000256" key="1">
    <source>
        <dbReference type="ARBA" id="ARBA00000073"/>
    </source>
</evidence>
<dbReference type="InterPro" id="IPR050188">
    <property type="entry name" value="RluA_PseudoU_synthase"/>
</dbReference>
<evidence type="ECO:0000313" key="9">
    <source>
        <dbReference type="Proteomes" id="UP000019426"/>
    </source>
</evidence>
<feature type="active site" evidence="4">
    <location>
        <position position="135"/>
    </location>
</feature>
<dbReference type="KEGG" id="clt:CM240_1492"/>
<dbReference type="SUPFAM" id="SSF55120">
    <property type="entry name" value="Pseudouridine synthase"/>
    <property type="match status" value="1"/>
</dbReference>
<sequence>MSNFISYIVDEVDNGEKIRNYLKYKCNLSSRFCRSAALNKNILVNGEIVKLSYILKAGDKIEINLKKEENQDIEAEKMDLDIIYEDSDIIIINKPPNLVVHPTKSHQSGTLANGVLYHFRENGDSSIVRLVSRLDMNTSGLIIIAKNQFSHMALQRDMTEGHVDKIYRAICHNKMKYSEGTINLPIYASEESKPRRIIDDRGQRSITHYKVIEELNDATYIELKLETGRTHQIRVHLAYYEYPIFGDNLYGKEEKEFIDRQSLHAYKLRFNHPKTGERMEFIAPIPDDMNNLLNKLK</sequence>
<name>W6RVE1_9CLOT</name>